<reference evidence="2 3" key="1">
    <citation type="journal article" date="2006" name="Mol. Plant Microbe Interact.">
        <title>Identification of open reading frames unique to a select agent: Ralstonia solanacearum race 3 biovar 2.</title>
        <authorList>
            <person name="Gabriel D.W."/>
            <person name="Allen C."/>
            <person name="Schell M."/>
            <person name="Denny T.P."/>
            <person name="Greenberg J.T."/>
            <person name="Duan Y.P."/>
            <person name="Flores-Cruz Z."/>
            <person name="Huang Q."/>
            <person name="Clifford J.M."/>
            <person name="Presting G."/>
            <person name="Gonzalez E.T."/>
            <person name="Reddy J."/>
            <person name="Elphinstone J."/>
            <person name="Swanson J."/>
            <person name="Yao J."/>
            <person name="Mulholland V."/>
            <person name="Liu L."/>
            <person name="Farmerie W."/>
            <person name="Patnaikuni M."/>
            <person name="Balogh B."/>
            <person name="Norman D."/>
            <person name="Alvarez A."/>
            <person name="Castillo J.A."/>
            <person name="Jones J."/>
            <person name="Saddler G."/>
            <person name="Walunas T."/>
            <person name="Zhukov A."/>
            <person name="Mikhailova N."/>
        </authorList>
    </citation>
    <scope>NUCLEOTIDE SEQUENCE [LARGE SCALE GENOMIC DNA]</scope>
    <source>
        <strain evidence="2 3">UW551</strain>
    </source>
</reference>
<dbReference type="AlphaFoldDB" id="A0AB33VGK1"/>
<gene>
    <name evidence="2" type="ORF">RRSL_02980</name>
</gene>
<name>A0AB33VGK1_RALSU</name>
<dbReference type="EMBL" id="AAKL01000016">
    <property type="protein sequence ID" value="EAP73301.1"/>
    <property type="molecule type" value="Genomic_DNA"/>
</dbReference>
<comment type="caution">
    <text evidence="2">The sequence shown here is derived from an EMBL/GenBank/DDBJ whole genome shotgun (WGS) entry which is preliminary data.</text>
</comment>
<feature type="region of interest" description="Disordered" evidence="1">
    <location>
        <begin position="1"/>
        <end position="20"/>
    </location>
</feature>
<feature type="region of interest" description="Disordered" evidence="1">
    <location>
        <begin position="95"/>
        <end position="121"/>
    </location>
</feature>
<organism evidence="2 3">
    <name type="scientific">Ralstonia solanacearum (strain UW551)</name>
    <dbReference type="NCBI Taxonomy" id="342110"/>
    <lineage>
        <taxon>Bacteria</taxon>
        <taxon>Pseudomonadati</taxon>
        <taxon>Pseudomonadota</taxon>
        <taxon>Betaproteobacteria</taxon>
        <taxon>Burkholderiales</taxon>
        <taxon>Burkholderiaceae</taxon>
        <taxon>Ralstonia</taxon>
        <taxon>Ralstonia solanacearum species complex</taxon>
    </lineage>
</organism>
<evidence type="ECO:0000313" key="3">
    <source>
        <dbReference type="Proteomes" id="UP000005933"/>
    </source>
</evidence>
<dbReference type="Proteomes" id="UP000005933">
    <property type="component" value="Unassembled WGS sequence"/>
</dbReference>
<accession>A0AB33VGK1</accession>
<sequence>MNPHQEAATASPPMCNEEGGQRLVPIPIRLELARFGFTAGGPSIRAPASLRHARLRRQSRKAGRHFLVADREARPLMRRLFEFIVAAVTQPLPPRPLRIATAQPGSRRAGKTCQRDHARLG</sequence>
<evidence type="ECO:0000256" key="1">
    <source>
        <dbReference type="SAM" id="MobiDB-lite"/>
    </source>
</evidence>
<proteinExistence type="predicted"/>
<protein>
    <submittedName>
        <fullName evidence="2">Uncharacterized protein</fullName>
    </submittedName>
</protein>
<evidence type="ECO:0000313" key="2">
    <source>
        <dbReference type="EMBL" id="EAP73301.1"/>
    </source>
</evidence>